<proteinExistence type="predicted"/>
<comment type="caution">
    <text evidence="1">The sequence shown here is derived from an EMBL/GenBank/DDBJ whole genome shotgun (WGS) entry which is preliminary data.</text>
</comment>
<protein>
    <submittedName>
        <fullName evidence="1">Uncharacterized protein</fullName>
    </submittedName>
</protein>
<sequence length="119" mass="13862">MTQIKGNPILEKEAEKNQTLNVQREKALTQELEKVRSELAYVKTEEFNKDLKAYHVDLYERARKEDGTVDPNLTAFVDRFLDKVTQNLDYDEMLLLRDCVVSAFEAGGKGMQQDWTQFQ</sequence>
<dbReference type="RefSeq" id="WP_168925707.1">
    <property type="nucleotide sequence ID" value="NZ_JAAXLJ010000018.1"/>
</dbReference>
<name>A0ABX1L462_9LACO</name>
<evidence type="ECO:0000313" key="2">
    <source>
        <dbReference type="Proteomes" id="UP000763447"/>
    </source>
</evidence>
<evidence type="ECO:0000313" key="1">
    <source>
        <dbReference type="EMBL" id="NLR19116.1"/>
    </source>
</evidence>
<dbReference type="Proteomes" id="UP000763447">
    <property type="component" value="Unassembled WGS sequence"/>
</dbReference>
<dbReference type="EMBL" id="JAAXLJ010000018">
    <property type="protein sequence ID" value="NLR19116.1"/>
    <property type="molecule type" value="Genomic_DNA"/>
</dbReference>
<keyword evidence="2" id="KW-1185">Reference proteome</keyword>
<organism evidence="1 2">
    <name type="scientific">Secundilactobacillus angelensis</name>
    <dbReference type="NCBI Taxonomy" id="2722706"/>
    <lineage>
        <taxon>Bacteria</taxon>
        <taxon>Bacillati</taxon>
        <taxon>Bacillota</taxon>
        <taxon>Bacilli</taxon>
        <taxon>Lactobacillales</taxon>
        <taxon>Lactobacillaceae</taxon>
        <taxon>Secundilactobacillus</taxon>
    </lineage>
</organism>
<accession>A0ABX1L462</accession>
<gene>
    <name evidence="1" type="ORF">HC026_09350</name>
</gene>
<reference evidence="1 2" key="1">
    <citation type="submission" date="2020-04" db="EMBL/GenBank/DDBJ databases">
        <title>A novel species of genus Lactobacillus that was isolated from fermented food Zha-chili.</title>
        <authorList>
            <person name="Zhang Z."/>
        </authorList>
    </citation>
    <scope>NUCLEOTIDE SEQUENCE [LARGE SCALE GENOMIC DNA]</scope>
    <source>
        <strain evidence="2">HBUAS51383</strain>
    </source>
</reference>